<evidence type="ECO:0000259" key="2">
    <source>
        <dbReference type="SMART" id="SM00419"/>
    </source>
</evidence>
<dbReference type="InterPro" id="IPR036390">
    <property type="entry name" value="WH_DNA-bd_sf"/>
</dbReference>
<protein>
    <submittedName>
        <fullName evidence="3">Replication protein</fullName>
    </submittedName>
</protein>
<dbReference type="GO" id="GO:0006355">
    <property type="term" value="P:regulation of DNA-templated transcription"/>
    <property type="evidence" value="ECO:0007669"/>
    <property type="project" value="InterPro"/>
</dbReference>
<proteinExistence type="predicted"/>
<dbReference type="RefSeq" id="WP_014112200.1">
    <property type="nucleotide sequence ID" value="NC_016045.1"/>
</dbReference>
<evidence type="ECO:0000313" key="3">
    <source>
        <dbReference type="EMBL" id="AEP25508.1"/>
    </source>
</evidence>
<accession>G4XGN5</accession>
<organism evidence="3">
    <name type="scientific">Selenomonas ruminantium</name>
    <dbReference type="NCBI Taxonomy" id="971"/>
    <lineage>
        <taxon>Bacteria</taxon>
        <taxon>Bacillati</taxon>
        <taxon>Bacillota</taxon>
        <taxon>Negativicutes</taxon>
        <taxon>Selenomonadales</taxon>
        <taxon>Selenomonadaceae</taxon>
        <taxon>Selenomonas</taxon>
    </lineage>
</organism>
<dbReference type="GO" id="GO:0003677">
    <property type="term" value="F:DNA binding"/>
    <property type="evidence" value="ECO:0007669"/>
    <property type="project" value="InterPro"/>
</dbReference>
<feature type="compositionally biased region" description="Basic and acidic residues" evidence="1">
    <location>
        <begin position="144"/>
        <end position="157"/>
    </location>
</feature>
<geneLocation type="plasmid" evidence="3">
    <name>pSRD77</name>
</geneLocation>
<dbReference type="EMBL" id="JF807312">
    <property type="protein sequence ID" value="AEP25508.1"/>
    <property type="molecule type" value="Genomic_DNA"/>
</dbReference>
<gene>
    <name evidence="3" type="primary">repA</name>
</gene>
<dbReference type="Pfam" id="PF05732">
    <property type="entry name" value="RepL"/>
    <property type="match status" value="1"/>
</dbReference>
<feature type="compositionally biased region" description="Polar residues" evidence="1">
    <location>
        <begin position="158"/>
        <end position="171"/>
    </location>
</feature>
<sequence>MEYRADTQTLIGEKMRHLVDTETGELIDVNQITKRVYGQKSFWKVYLMDFLQVLGTLDSKQVDVLIYILEHTEPANNTFIGSQRAISDKSGVSLSTVSRIMSKLQEQGFLTQIQRGVYQVSANIMLRGSDHKQQLLLSYYNDEQDKNAQDPKPENVTHQDMNSEPSLFTDEQLNRAV</sequence>
<keyword evidence="3" id="KW-0614">Plasmid</keyword>
<dbReference type="InterPro" id="IPR036388">
    <property type="entry name" value="WH-like_DNA-bd_sf"/>
</dbReference>
<dbReference type="SUPFAM" id="SSF46785">
    <property type="entry name" value="Winged helix' DNA-binding domain"/>
    <property type="match status" value="1"/>
</dbReference>
<dbReference type="InterPro" id="IPR012318">
    <property type="entry name" value="HTH_CRP"/>
</dbReference>
<feature type="domain" description="HTH crp-type" evidence="2">
    <location>
        <begin position="73"/>
        <end position="122"/>
    </location>
</feature>
<dbReference type="GO" id="GO:0006276">
    <property type="term" value="P:plasmid maintenance"/>
    <property type="evidence" value="ECO:0007669"/>
    <property type="project" value="InterPro"/>
</dbReference>
<reference evidence="3" key="1">
    <citation type="journal article" date="2012" name="FEMS Microbiol. Lett.">
        <title>Variability of putative rep gene cassettes in Selenomonas ruminantium plasmids.</title>
        <authorList>
            <person name="Fecskeova L."/>
            <person name="Ivan J."/>
            <person name="Javorsky P."/>
            <person name="Pristas P."/>
        </authorList>
    </citation>
    <scope>NUCLEOTIDE SEQUENCE</scope>
    <source>
        <strain evidence="3">77</strain>
        <plasmid evidence="3">pSRD77</plasmid>
    </source>
</reference>
<dbReference type="InterPro" id="IPR008813">
    <property type="entry name" value="Plasmid_replication_RepL"/>
</dbReference>
<dbReference type="AlphaFoldDB" id="G4XGN5"/>
<dbReference type="SMART" id="SM00419">
    <property type="entry name" value="HTH_CRP"/>
    <property type="match status" value="1"/>
</dbReference>
<dbReference type="GO" id="GO:0006260">
    <property type="term" value="P:DNA replication"/>
    <property type="evidence" value="ECO:0007669"/>
    <property type="project" value="InterPro"/>
</dbReference>
<name>G4XGN5_SELRU</name>
<evidence type="ECO:0000256" key="1">
    <source>
        <dbReference type="SAM" id="MobiDB-lite"/>
    </source>
</evidence>
<dbReference type="Gene3D" id="1.10.10.10">
    <property type="entry name" value="Winged helix-like DNA-binding domain superfamily/Winged helix DNA-binding domain"/>
    <property type="match status" value="1"/>
</dbReference>
<feature type="region of interest" description="Disordered" evidence="1">
    <location>
        <begin position="144"/>
        <end position="177"/>
    </location>
</feature>